<evidence type="ECO:0008006" key="4">
    <source>
        <dbReference type="Google" id="ProtNLM"/>
    </source>
</evidence>
<dbReference type="SUPFAM" id="SSF51735">
    <property type="entry name" value="NAD(P)-binding Rossmann-fold domains"/>
    <property type="match status" value="1"/>
</dbReference>
<keyword evidence="3" id="KW-1185">Reference proteome</keyword>
<evidence type="ECO:0000313" key="3">
    <source>
        <dbReference type="Proteomes" id="UP000799537"/>
    </source>
</evidence>
<protein>
    <recommendedName>
        <fullName evidence="4">NAD(P)-binding domain-containing protein</fullName>
    </recommendedName>
</protein>
<reference evidence="2" key="1">
    <citation type="journal article" date="2020" name="Stud. Mycol.">
        <title>101 Dothideomycetes genomes: a test case for predicting lifestyles and emergence of pathogens.</title>
        <authorList>
            <person name="Haridas S."/>
            <person name="Albert R."/>
            <person name="Binder M."/>
            <person name="Bloem J."/>
            <person name="Labutti K."/>
            <person name="Salamov A."/>
            <person name="Andreopoulos B."/>
            <person name="Baker S."/>
            <person name="Barry K."/>
            <person name="Bills G."/>
            <person name="Bluhm B."/>
            <person name="Cannon C."/>
            <person name="Castanera R."/>
            <person name="Culley D."/>
            <person name="Daum C."/>
            <person name="Ezra D."/>
            <person name="Gonzalez J."/>
            <person name="Henrissat B."/>
            <person name="Kuo A."/>
            <person name="Liang C."/>
            <person name="Lipzen A."/>
            <person name="Lutzoni F."/>
            <person name="Magnuson J."/>
            <person name="Mondo S."/>
            <person name="Nolan M."/>
            <person name="Ohm R."/>
            <person name="Pangilinan J."/>
            <person name="Park H.-J."/>
            <person name="Ramirez L."/>
            <person name="Alfaro M."/>
            <person name="Sun H."/>
            <person name="Tritt A."/>
            <person name="Yoshinaga Y."/>
            <person name="Zwiers L.-H."/>
            <person name="Turgeon B."/>
            <person name="Goodwin S."/>
            <person name="Spatafora J."/>
            <person name="Crous P."/>
            <person name="Grigoriev I."/>
        </authorList>
    </citation>
    <scope>NUCLEOTIDE SEQUENCE</scope>
    <source>
        <strain evidence="2">ATCC 36951</strain>
    </source>
</reference>
<dbReference type="AlphaFoldDB" id="A0A6A6CRQ6"/>
<dbReference type="EMBL" id="ML993589">
    <property type="protein sequence ID" value="KAF2168820.1"/>
    <property type="molecule type" value="Genomic_DNA"/>
</dbReference>
<dbReference type="InterPro" id="IPR051606">
    <property type="entry name" value="Polyketide_Oxido-like"/>
</dbReference>
<evidence type="ECO:0000256" key="1">
    <source>
        <dbReference type="ARBA" id="ARBA00038376"/>
    </source>
</evidence>
<dbReference type="Proteomes" id="UP000799537">
    <property type="component" value="Unassembled WGS sequence"/>
</dbReference>
<dbReference type="GO" id="GO:0042602">
    <property type="term" value="F:riboflavin reductase (NADPH) activity"/>
    <property type="evidence" value="ECO:0007669"/>
    <property type="project" value="TreeGrafter"/>
</dbReference>
<evidence type="ECO:0000313" key="2">
    <source>
        <dbReference type="EMBL" id="KAF2168820.1"/>
    </source>
</evidence>
<name>A0A6A6CRQ6_ZASCE</name>
<dbReference type="RefSeq" id="XP_033669709.1">
    <property type="nucleotide sequence ID" value="XM_033805577.1"/>
</dbReference>
<dbReference type="GO" id="GO:0004074">
    <property type="term" value="F:biliverdin reductase [NAD(P)H] activity"/>
    <property type="evidence" value="ECO:0007669"/>
    <property type="project" value="TreeGrafter"/>
</dbReference>
<dbReference type="OrthoDB" id="63935at2759"/>
<accession>A0A6A6CRQ6</accession>
<dbReference type="Gene3D" id="3.40.50.720">
    <property type="entry name" value="NAD(P)-binding Rossmann-like Domain"/>
    <property type="match status" value="1"/>
</dbReference>
<sequence>MSTSPKTIAFFGATGDCAGHCLAYTLQAGYTCIALARTPSKLTQAMKAKGVPASTLDSNLTVIQGDAKDPVAVKKTLTAPSGGMVSHIVSGVGSNPKLQWSILYPVTLHDPTICQDVGSTILTAAAALARETSTPPEQRPYFLNMSTTGIPAKGCPRDVPLLFHALYVYGLHVPHVDKKVLQEALAAHMQLPEKERGLRGFTNVKASLLMDGEGKGLEAVREGPEEKPAVGYTIQRKDVGKWMFERGLQEEMKGEYLNKSVTITY</sequence>
<proteinExistence type="inferred from homology"/>
<dbReference type="InterPro" id="IPR036291">
    <property type="entry name" value="NAD(P)-bd_dom_sf"/>
</dbReference>
<dbReference type="GeneID" id="54558849"/>
<organism evidence="2 3">
    <name type="scientific">Zasmidium cellare ATCC 36951</name>
    <dbReference type="NCBI Taxonomy" id="1080233"/>
    <lineage>
        <taxon>Eukaryota</taxon>
        <taxon>Fungi</taxon>
        <taxon>Dikarya</taxon>
        <taxon>Ascomycota</taxon>
        <taxon>Pezizomycotina</taxon>
        <taxon>Dothideomycetes</taxon>
        <taxon>Dothideomycetidae</taxon>
        <taxon>Mycosphaerellales</taxon>
        <taxon>Mycosphaerellaceae</taxon>
        <taxon>Zasmidium</taxon>
    </lineage>
</organism>
<dbReference type="PANTHER" id="PTHR43355:SF2">
    <property type="entry name" value="FLAVIN REDUCTASE (NADPH)"/>
    <property type="match status" value="1"/>
</dbReference>
<gene>
    <name evidence="2" type="ORF">M409DRAFT_20836</name>
</gene>
<comment type="similarity">
    <text evidence="1">Belongs to the avfA family.</text>
</comment>
<dbReference type="PANTHER" id="PTHR43355">
    <property type="entry name" value="FLAVIN REDUCTASE (NADPH)"/>
    <property type="match status" value="1"/>
</dbReference>